<dbReference type="Pfam" id="PF06736">
    <property type="entry name" value="TMEM175"/>
    <property type="match status" value="1"/>
</dbReference>
<feature type="transmembrane region" description="Helical" evidence="13">
    <location>
        <begin position="20"/>
        <end position="41"/>
    </location>
</feature>
<protein>
    <submittedName>
        <fullName evidence="14">TMEM175 family protein</fullName>
    </submittedName>
</protein>
<keyword evidence="4" id="KW-0633">Potassium transport</keyword>
<reference evidence="15" key="1">
    <citation type="journal article" date="2019" name="Int. J. Syst. Evol. Microbiol.">
        <title>The Global Catalogue of Microorganisms (GCM) 10K type strain sequencing project: providing services to taxonomists for standard genome sequencing and annotation.</title>
        <authorList>
            <consortium name="The Broad Institute Genomics Platform"/>
            <consortium name="The Broad Institute Genome Sequencing Center for Infectious Disease"/>
            <person name="Wu L."/>
            <person name="Ma J."/>
        </authorList>
    </citation>
    <scope>NUCLEOTIDE SEQUENCE [LARGE SCALE GENOMIC DNA]</scope>
    <source>
        <strain evidence="15">JCM 17441</strain>
    </source>
</reference>
<gene>
    <name evidence="14" type="ORF">GCM10022255_099390</name>
</gene>
<keyword evidence="15" id="KW-1185">Reference proteome</keyword>
<evidence type="ECO:0000256" key="2">
    <source>
        <dbReference type="ARBA" id="ARBA00006920"/>
    </source>
</evidence>
<evidence type="ECO:0000256" key="4">
    <source>
        <dbReference type="ARBA" id="ARBA00022538"/>
    </source>
</evidence>
<feature type="transmembrane region" description="Helical" evidence="13">
    <location>
        <begin position="162"/>
        <end position="179"/>
    </location>
</feature>
<dbReference type="Proteomes" id="UP001500620">
    <property type="component" value="Unassembled WGS sequence"/>
</dbReference>
<comment type="catalytic activity">
    <reaction evidence="12">
        <text>K(+)(in) = K(+)(out)</text>
        <dbReference type="Rhea" id="RHEA:29463"/>
        <dbReference type="ChEBI" id="CHEBI:29103"/>
    </reaction>
</comment>
<keyword evidence="11" id="KW-0407">Ion channel</keyword>
<proteinExistence type="inferred from homology"/>
<evidence type="ECO:0000256" key="9">
    <source>
        <dbReference type="ARBA" id="ARBA00023065"/>
    </source>
</evidence>
<evidence type="ECO:0000313" key="14">
    <source>
        <dbReference type="EMBL" id="GAA4262505.1"/>
    </source>
</evidence>
<dbReference type="EMBL" id="BAABAT010000052">
    <property type="protein sequence ID" value="GAA4262505.1"/>
    <property type="molecule type" value="Genomic_DNA"/>
</dbReference>
<dbReference type="RefSeq" id="WP_345140024.1">
    <property type="nucleotide sequence ID" value="NZ_BAABAT010000052.1"/>
</dbReference>
<evidence type="ECO:0000256" key="5">
    <source>
        <dbReference type="ARBA" id="ARBA00022692"/>
    </source>
</evidence>
<evidence type="ECO:0000256" key="10">
    <source>
        <dbReference type="ARBA" id="ARBA00023136"/>
    </source>
</evidence>
<keyword evidence="9" id="KW-0406">Ion transport</keyword>
<evidence type="ECO:0000256" key="7">
    <source>
        <dbReference type="ARBA" id="ARBA00022958"/>
    </source>
</evidence>
<comment type="subcellular location">
    <subcellularLocation>
        <location evidence="1">Membrane</location>
        <topology evidence="1">Multi-pass membrane protein</topology>
    </subcellularLocation>
</comment>
<evidence type="ECO:0000313" key="15">
    <source>
        <dbReference type="Proteomes" id="UP001500620"/>
    </source>
</evidence>
<keyword evidence="6" id="KW-0631">Potassium channel</keyword>
<keyword evidence="7" id="KW-0630">Potassium</keyword>
<accession>A0ABP8DRZ9</accession>
<feature type="transmembrane region" description="Helical" evidence="13">
    <location>
        <begin position="89"/>
        <end position="109"/>
    </location>
</feature>
<keyword evidence="10 13" id="KW-0472">Membrane</keyword>
<evidence type="ECO:0000256" key="11">
    <source>
        <dbReference type="ARBA" id="ARBA00023303"/>
    </source>
</evidence>
<dbReference type="InterPro" id="IPR010617">
    <property type="entry name" value="TMEM175-like"/>
</dbReference>
<comment type="caution">
    <text evidence="14">The sequence shown here is derived from an EMBL/GenBank/DDBJ whole genome shotgun (WGS) entry which is preliminary data.</text>
</comment>
<feature type="transmembrane region" description="Helical" evidence="13">
    <location>
        <begin position="121"/>
        <end position="141"/>
    </location>
</feature>
<name>A0ABP8DRZ9_9ACTN</name>
<evidence type="ECO:0000256" key="12">
    <source>
        <dbReference type="ARBA" id="ARBA00034430"/>
    </source>
</evidence>
<comment type="similarity">
    <text evidence="2">Belongs to the TMEM175 family.</text>
</comment>
<feature type="transmembrane region" description="Helical" evidence="13">
    <location>
        <begin position="61"/>
        <end position="77"/>
    </location>
</feature>
<evidence type="ECO:0000256" key="6">
    <source>
        <dbReference type="ARBA" id="ARBA00022826"/>
    </source>
</evidence>
<sequence>MSEEAQGTEVVAKAVAAERLTFFADAVIAIAITLLALELPVPVGATNRELLHSVGEHRHEYLAFLISFLVIGAHWTGHHRVFRWVESLGGRLGLLSLGWLFLLVITPYATRVLNGDGAFEARFVFYAAVQAATGGVFALMVHQIRKHRLYREGTPETMFAHARAATLSLSAGFLVSIPVAFVTHWSYVCWMAVPWLGNFTSRLMNRRRLRAAAVSP</sequence>
<keyword evidence="3" id="KW-0813">Transport</keyword>
<keyword evidence="5 13" id="KW-0812">Transmembrane</keyword>
<evidence type="ECO:0000256" key="13">
    <source>
        <dbReference type="SAM" id="Phobius"/>
    </source>
</evidence>
<evidence type="ECO:0000256" key="1">
    <source>
        <dbReference type="ARBA" id="ARBA00004141"/>
    </source>
</evidence>
<evidence type="ECO:0000256" key="3">
    <source>
        <dbReference type="ARBA" id="ARBA00022448"/>
    </source>
</evidence>
<evidence type="ECO:0000256" key="8">
    <source>
        <dbReference type="ARBA" id="ARBA00022989"/>
    </source>
</evidence>
<keyword evidence="8 13" id="KW-1133">Transmembrane helix</keyword>
<organism evidence="14 15">
    <name type="scientific">Dactylosporangium darangshiense</name>
    <dbReference type="NCBI Taxonomy" id="579108"/>
    <lineage>
        <taxon>Bacteria</taxon>
        <taxon>Bacillati</taxon>
        <taxon>Actinomycetota</taxon>
        <taxon>Actinomycetes</taxon>
        <taxon>Micromonosporales</taxon>
        <taxon>Micromonosporaceae</taxon>
        <taxon>Dactylosporangium</taxon>
    </lineage>
</organism>